<feature type="transmembrane region" description="Helical" evidence="8">
    <location>
        <begin position="430"/>
        <end position="449"/>
    </location>
</feature>
<dbReference type="Pfam" id="PF00939">
    <property type="entry name" value="Na_sulph_symp"/>
    <property type="match status" value="1"/>
</dbReference>
<evidence type="ECO:0000256" key="1">
    <source>
        <dbReference type="ARBA" id="ARBA00004141"/>
    </source>
</evidence>
<accession>A0A934QV28</accession>
<evidence type="ECO:0000256" key="4">
    <source>
        <dbReference type="ARBA" id="ARBA00022692"/>
    </source>
</evidence>
<comment type="caution">
    <text evidence="9">The sequence shown here is derived from an EMBL/GenBank/DDBJ whole genome shotgun (WGS) entry which is preliminary data.</text>
</comment>
<dbReference type="AlphaFoldDB" id="A0A934QV28"/>
<feature type="transmembrane region" description="Helical" evidence="8">
    <location>
        <begin position="237"/>
        <end position="260"/>
    </location>
</feature>
<dbReference type="GO" id="GO:0008514">
    <property type="term" value="F:organic anion transmembrane transporter activity"/>
    <property type="evidence" value="ECO:0007669"/>
    <property type="project" value="UniProtKB-ARBA"/>
</dbReference>
<feature type="transmembrane region" description="Helical" evidence="8">
    <location>
        <begin position="404"/>
        <end position="423"/>
    </location>
</feature>
<feature type="transmembrane region" description="Helical" evidence="8">
    <location>
        <begin position="295"/>
        <end position="316"/>
    </location>
</feature>
<keyword evidence="6 8" id="KW-0472">Membrane</keyword>
<dbReference type="PANTHER" id="PTHR10283">
    <property type="entry name" value="SOLUTE CARRIER FAMILY 13 MEMBER"/>
    <property type="match status" value="1"/>
</dbReference>
<dbReference type="RefSeq" id="WP_200320672.1">
    <property type="nucleotide sequence ID" value="NZ_JAENJH010000005.1"/>
</dbReference>
<name>A0A934QV28_9PSEU</name>
<keyword evidence="5 8" id="KW-1133">Transmembrane helix</keyword>
<keyword evidence="10" id="KW-1185">Reference proteome</keyword>
<feature type="transmembrane region" description="Helical" evidence="8">
    <location>
        <begin position="28"/>
        <end position="49"/>
    </location>
</feature>
<feature type="transmembrane region" description="Helical" evidence="8">
    <location>
        <begin position="194"/>
        <end position="217"/>
    </location>
</feature>
<feature type="transmembrane region" description="Helical" evidence="8">
    <location>
        <begin position="494"/>
        <end position="515"/>
    </location>
</feature>
<protein>
    <recommendedName>
        <fullName evidence="3">Sodium-dependent dicarboxylate transporter SdcS</fullName>
    </recommendedName>
    <alternativeName>
        <fullName evidence="7">Na(+)/dicarboxylate symporter</fullName>
    </alternativeName>
</protein>
<evidence type="ECO:0000256" key="2">
    <source>
        <dbReference type="ARBA" id="ARBA00006772"/>
    </source>
</evidence>
<feature type="transmembrane region" description="Helical" evidence="8">
    <location>
        <begin position="163"/>
        <end position="182"/>
    </location>
</feature>
<evidence type="ECO:0000313" key="10">
    <source>
        <dbReference type="Proteomes" id="UP000635245"/>
    </source>
</evidence>
<feature type="transmembrane region" description="Helical" evidence="8">
    <location>
        <begin position="328"/>
        <end position="345"/>
    </location>
</feature>
<dbReference type="NCBIfam" id="TIGR00785">
    <property type="entry name" value="dass"/>
    <property type="match status" value="1"/>
</dbReference>
<keyword evidence="4 8" id="KW-0812">Transmembrane</keyword>
<evidence type="ECO:0000256" key="3">
    <source>
        <dbReference type="ARBA" id="ARBA00020150"/>
    </source>
</evidence>
<dbReference type="EMBL" id="JAENJH010000005">
    <property type="protein sequence ID" value="MBK1786782.1"/>
    <property type="molecule type" value="Genomic_DNA"/>
</dbReference>
<dbReference type="GO" id="GO:1905039">
    <property type="term" value="P:carboxylic acid transmembrane transport"/>
    <property type="evidence" value="ECO:0007669"/>
    <property type="project" value="UniProtKB-ARBA"/>
</dbReference>
<comment type="subcellular location">
    <subcellularLocation>
        <location evidence="1">Membrane</location>
        <topology evidence="1">Multi-pass membrane protein</topology>
    </subcellularLocation>
</comment>
<feature type="transmembrane region" description="Helical" evidence="8">
    <location>
        <begin position="461"/>
        <end position="482"/>
    </location>
</feature>
<dbReference type="InterPro" id="IPR001898">
    <property type="entry name" value="SLC13A/DASS"/>
</dbReference>
<feature type="transmembrane region" description="Helical" evidence="8">
    <location>
        <begin position="56"/>
        <end position="89"/>
    </location>
</feature>
<feature type="transmembrane region" description="Helical" evidence="8">
    <location>
        <begin position="95"/>
        <end position="117"/>
    </location>
</feature>
<reference evidence="9" key="1">
    <citation type="submission" date="2020-12" db="EMBL/GenBank/DDBJ databases">
        <title>Prauserella sp. ASG 168, a novel actinomycete isolated from cave rock.</title>
        <authorList>
            <person name="Suriyachadkun C."/>
        </authorList>
    </citation>
    <scope>NUCLEOTIDE SEQUENCE</scope>
    <source>
        <strain evidence="9">ASG 168</strain>
    </source>
</reference>
<evidence type="ECO:0000313" key="9">
    <source>
        <dbReference type="EMBL" id="MBK1786782.1"/>
    </source>
</evidence>
<evidence type="ECO:0000256" key="6">
    <source>
        <dbReference type="ARBA" id="ARBA00023136"/>
    </source>
</evidence>
<dbReference type="Proteomes" id="UP000635245">
    <property type="component" value="Unassembled WGS sequence"/>
</dbReference>
<gene>
    <name evidence="9" type="ORF">JHE00_20855</name>
</gene>
<organism evidence="9 10">
    <name type="scientific">Prauserella cavernicola</name>
    <dbReference type="NCBI Taxonomy" id="2800127"/>
    <lineage>
        <taxon>Bacteria</taxon>
        <taxon>Bacillati</taxon>
        <taxon>Actinomycetota</taxon>
        <taxon>Actinomycetes</taxon>
        <taxon>Pseudonocardiales</taxon>
        <taxon>Pseudonocardiaceae</taxon>
        <taxon>Prauserella</taxon>
    </lineage>
</organism>
<sequence length="517" mass="53901">MTTQDRNDAAATTTADRQERFDVIRGRVGLALGPVLFGLVLLLTGGLPWPQRALAAVLALVVVWWVSEAIPLAVTAILAIVLCVFLGVADEDTVFGAFGNDTIFTFLGGFVIARSMTVHGLDRRIALRVLSVGSIVRSPARTVIAFGAMGMLISAFISNTATVAMLFPIGIGIVSAVSTISTEEGGKDLRYSRWSTALMLMIAYSASIGGLLTPIGAPHQLIGRDLVEEQTGETINFVEWVLLFAPIVLVMFVVLCLVLLRLNKPEVSRLDGAGSYIAAQRAELGRFSRGEANTCVAFALAVLLWTTPGIASLVLGENHGTVTWLHEHVTEGVAAIFAATALFLLPLRRQAGSTGRREATLSWAEAVKIDWGVILLFGAGTVIGSLSSETGLADTLGSGLAEQFGVSSLTAITILAAVAGLIISETTSNTASAGIVVPIVVPIAVAVGVNPLIPGLVATAAAGYGFMLPVSTPPNAIVYGSGMVPMTRMLRSGLVFDVLGVAVLVTGVLLMSQLVGI</sequence>
<dbReference type="GO" id="GO:0005886">
    <property type="term" value="C:plasma membrane"/>
    <property type="evidence" value="ECO:0007669"/>
    <property type="project" value="TreeGrafter"/>
</dbReference>
<dbReference type="PANTHER" id="PTHR10283:SF82">
    <property type="entry name" value="SOLUTE CARRIER FAMILY 13 MEMBER 2"/>
    <property type="match status" value="1"/>
</dbReference>
<evidence type="ECO:0000256" key="5">
    <source>
        <dbReference type="ARBA" id="ARBA00022989"/>
    </source>
</evidence>
<evidence type="ECO:0000256" key="7">
    <source>
        <dbReference type="ARBA" id="ARBA00031174"/>
    </source>
</evidence>
<feature type="transmembrane region" description="Helical" evidence="8">
    <location>
        <begin position="366"/>
        <end position="384"/>
    </location>
</feature>
<proteinExistence type="inferred from homology"/>
<evidence type="ECO:0000256" key="8">
    <source>
        <dbReference type="SAM" id="Phobius"/>
    </source>
</evidence>
<comment type="similarity">
    <text evidence="2">Belongs to the SLC13A/DASS transporter (TC 2.A.47) family. NADC subfamily.</text>
</comment>